<dbReference type="InterPro" id="IPR003599">
    <property type="entry name" value="Ig_sub"/>
</dbReference>
<dbReference type="PANTHER" id="PTHR23279">
    <property type="entry name" value="DEFECTIVE PROBOSCIS EXTENSION RESPONSE DPR -RELATED"/>
    <property type="match status" value="1"/>
</dbReference>
<dbReference type="InterPro" id="IPR037448">
    <property type="entry name" value="Zig-8"/>
</dbReference>
<dbReference type="OrthoDB" id="10012075at2759"/>
<dbReference type="InterPro" id="IPR007110">
    <property type="entry name" value="Ig-like_dom"/>
</dbReference>
<dbReference type="InterPro" id="IPR013098">
    <property type="entry name" value="Ig_I-set"/>
</dbReference>
<dbReference type="EMBL" id="CAJOBZ010000037">
    <property type="protein sequence ID" value="CAF4901196.1"/>
    <property type="molecule type" value="Genomic_DNA"/>
</dbReference>
<dbReference type="SMART" id="SM00409">
    <property type="entry name" value="IG"/>
    <property type="match status" value="1"/>
</dbReference>
<dbReference type="GO" id="GO:0050808">
    <property type="term" value="P:synapse organization"/>
    <property type="evidence" value="ECO:0007669"/>
    <property type="project" value="TreeGrafter"/>
</dbReference>
<dbReference type="InterPro" id="IPR013106">
    <property type="entry name" value="Ig_V-set"/>
</dbReference>
<evidence type="ECO:0000259" key="1">
    <source>
        <dbReference type="PROSITE" id="PS50835"/>
    </source>
</evidence>
<dbReference type="InterPro" id="IPR013783">
    <property type="entry name" value="Ig-like_fold"/>
</dbReference>
<dbReference type="PROSITE" id="PS50835">
    <property type="entry name" value="IG_LIKE"/>
    <property type="match status" value="1"/>
</dbReference>
<feature type="domain" description="Ig-like" evidence="1">
    <location>
        <begin position="49"/>
        <end position="143"/>
    </location>
</feature>
<dbReference type="PANTHER" id="PTHR23279:SF36">
    <property type="entry name" value="DEFECTIVE PROBOSCIS EXTENSION RESPONSE 9, ISOFORM A"/>
    <property type="match status" value="1"/>
</dbReference>
<gene>
    <name evidence="2" type="ORF">PMACD_LOCUS11304</name>
</gene>
<reference evidence="2" key="1">
    <citation type="submission" date="2021-02" db="EMBL/GenBank/DDBJ databases">
        <authorList>
            <person name="Steward A R."/>
        </authorList>
    </citation>
    <scope>NUCLEOTIDE SEQUENCE</scope>
</reference>
<dbReference type="Pfam" id="PF07679">
    <property type="entry name" value="I-set"/>
    <property type="match status" value="1"/>
</dbReference>
<accession>A0A821V5B5</accession>
<sequence>MSVDIMATEALRRTRTVSMETGGLPLATFALLTIVAGQLQGPGYSEPEPEFLAPLDNITVAMGRDVRFTCTVNHLGTYKVAWLKSDTKAILAMNTHMVNIDSRLSVTHNGHNTWKLYISSVEPKDSGTYMCQINTIPMKSQVRLVKVLEEAFCISFLYANAIVRCRAGGELSRHF</sequence>
<evidence type="ECO:0000313" key="3">
    <source>
        <dbReference type="Proteomes" id="UP000663880"/>
    </source>
</evidence>
<evidence type="ECO:0000313" key="2">
    <source>
        <dbReference type="EMBL" id="CAF4901196.1"/>
    </source>
</evidence>
<comment type="caution">
    <text evidence="2">The sequence shown here is derived from an EMBL/GenBank/DDBJ whole genome shotgun (WGS) entry which is preliminary data.</text>
</comment>
<dbReference type="SMART" id="SM00406">
    <property type="entry name" value="IGv"/>
    <property type="match status" value="1"/>
</dbReference>
<dbReference type="InterPro" id="IPR036179">
    <property type="entry name" value="Ig-like_dom_sf"/>
</dbReference>
<name>A0A821V5B5_9NEOP</name>
<dbReference type="GO" id="GO:0032589">
    <property type="term" value="C:neuron projection membrane"/>
    <property type="evidence" value="ECO:0007669"/>
    <property type="project" value="TreeGrafter"/>
</dbReference>
<dbReference type="SUPFAM" id="SSF48726">
    <property type="entry name" value="Immunoglobulin"/>
    <property type="match status" value="1"/>
</dbReference>
<dbReference type="AlphaFoldDB" id="A0A821V5B5"/>
<proteinExistence type="predicted"/>
<keyword evidence="3" id="KW-1185">Reference proteome</keyword>
<dbReference type="Gene3D" id="2.60.40.10">
    <property type="entry name" value="Immunoglobulins"/>
    <property type="match status" value="1"/>
</dbReference>
<organism evidence="2 3">
    <name type="scientific">Pieris macdunnoughi</name>
    <dbReference type="NCBI Taxonomy" id="345717"/>
    <lineage>
        <taxon>Eukaryota</taxon>
        <taxon>Metazoa</taxon>
        <taxon>Ecdysozoa</taxon>
        <taxon>Arthropoda</taxon>
        <taxon>Hexapoda</taxon>
        <taxon>Insecta</taxon>
        <taxon>Pterygota</taxon>
        <taxon>Neoptera</taxon>
        <taxon>Endopterygota</taxon>
        <taxon>Lepidoptera</taxon>
        <taxon>Glossata</taxon>
        <taxon>Ditrysia</taxon>
        <taxon>Papilionoidea</taxon>
        <taxon>Pieridae</taxon>
        <taxon>Pierinae</taxon>
        <taxon>Pieris</taxon>
    </lineage>
</organism>
<protein>
    <recommendedName>
        <fullName evidence="1">Ig-like domain-containing protein</fullName>
    </recommendedName>
</protein>
<dbReference type="Proteomes" id="UP000663880">
    <property type="component" value="Unassembled WGS sequence"/>
</dbReference>